<dbReference type="EMBL" id="CP051143">
    <property type="protein sequence ID" value="QIX01583.1"/>
    <property type="molecule type" value="Genomic_DNA"/>
</dbReference>
<dbReference type="InterPro" id="IPR011008">
    <property type="entry name" value="Dimeric_a/b-barrel"/>
</dbReference>
<feature type="domain" description="EthD" evidence="2">
    <location>
        <begin position="28"/>
        <end position="120"/>
    </location>
</feature>
<keyword evidence="4" id="KW-1185">Reference proteome</keyword>
<evidence type="ECO:0000259" key="2">
    <source>
        <dbReference type="Pfam" id="PF07110"/>
    </source>
</evidence>
<gene>
    <name evidence="3" type="ORF">AMS68_007100</name>
</gene>
<dbReference type="InterPro" id="IPR009799">
    <property type="entry name" value="EthD_dom"/>
</dbReference>
<dbReference type="Pfam" id="PF07110">
    <property type="entry name" value="EthD"/>
    <property type="match status" value="1"/>
</dbReference>
<dbReference type="OrthoDB" id="2519291at2759"/>
<dbReference type="Proteomes" id="UP000503462">
    <property type="component" value="Chromosome 5"/>
</dbReference>
<proteinExistence type="inferred from homology"/>
<accession>A0A6H0Y3L0</accession>
<evidence type="ECO:0000313" key="3">
    <source>
        <dbReference type="EMBL" id="QIX01583.1"/>
    </source>
</evidence>
<dbReference type="GO" id="GO:0016491">
    <property type="term" value="F:oxidoreductase activity"/>
    <property type="evidence" value="ECO:0007669"/>
    <property type="project" value="InterPro"/>
</dbReference>
<comment type="similarity">
    <text evidence="1">Belongs to the tpcK family.</text>
</comment>
<protein>
    <recommendedName>
        <fullName evidence="2">EthD domain-containing protein</fullName>
    </recommendedName>
</protein>
<dbReference type="AlphaFoldDB" id="A0A6H0Y3L0"/>
<dbReference type="SUPFAM" id="SSF54909">
    <property type="entry name" value="Dimeric alpha+beta barrel"/>
    <property type="match status" value="1"/>
</dbReference>
<evidence type="ECO:0000313" key="4">
    <source>
        <dbReference type="Proteomes" id="UP000503462"/>
    </source>
</evidence>
<name>A0A6H0Y3L0_9PEZI</name>
<evidence type="ECO:0000256" key="1">
    <source>
        <dbReference type="ARBA" id="ARBA00005986"/>
    </source>
</evidence>
<reference evidence="3 4" key="1">
    <citation type="journal article" date="2016" name="Sci. Rep.">
        <title>Peltaster fructicola genome reveals evolution from an invasive phytopathogen to an ectophytic parasite.</title>
        <authorList>
            <person name="Xu C."/>
            <person name="Chen H."/>
            <person name="Gleason M.L."/>
            <person name="Xu J.R."/>
            <person name="Liu H."/>
            <person name="Zhang R."/>
            <person name="Sun G."/>
        </authorList>
    </citation>
    <scope>NUCLEOTIDE SEQUENCE [LARGE SCALE GENOMIC DNA]</scope>
    <source>
        <strain evidence="3 4">LNHT1506</strain>
    </source>
</reference>
<organism evidence="3 4">
    <name type="scientific">Peltaster fructicola</name>
    <dbReference type="NCBI Taxonomy" id="286661"/>
    <lineage>
        <taxon>Eukaryota</taxon>
        <taxon>Fungi</taxon>
        <taxon>Dikarya</taxon>
        <taxon>Ascomycota</taxon>
        <taxon>Pezizomycotina</taxon>
        <taxon>Dothideomycetes</taxon>
        <taxon>Dothideomycetes incertae sedis</taxon>
        <taxon>Peltaster</taxon>
    </lineage>
</organism>
<dbReference type="Gene3D" id="3.30.70.100">
    <property type="match status" value="1"/>
</dbReference>
<sequence>MVLEAGYRDASGPGWRKIVKATILVKKKPGMSDEAFVEHYNQKHAQMAAPVLLRHNIISYSLTYCLQRDRTIVGDMLHGKANMLDYDAICTFAFKDYKDFARFMYDPASKALTPDHDNFMIEDEMKMMVGDEYMVIENGEKIG</sequence>